<dbReference type="Pfam" id="PF01225">
    <property type="entry name" value="Mur_ligase"/>
    <property type="match status" value="1"/>
</dbReference>
<keyword evidence="3 7" id="KW-0133">Cell shape</keyword>
<evidence type="ECO:0000256" key="7">
    <source>
        <dbReference type="HAMAP-Rule" id="MF_00208"/>
    </source>
</evidence>
<dbReference type="InterPro" id="IPR000713">
    <property type="entry name" value="Mur_ligase_N"/>
</dbReference>
<feature type="binding site" evidence="7">
    <location>
        <begin position="225"/>
        <end position="226"/>
    </location>
    <ligand>
        <name>UDP-N-acetyl-alpha-D-muramoyl-L-alanyl-D-glutamate</name>
        <dbReference type="ChEBI" id="CHEBI:83900"/>
    </ligand>
</feature>
<dbReference type="NCBIfam" id="TIGR01085">
    <property type="entry name" value="murE"/>
    <property type="match status" value="1"/>
</dbReference>
<dbReference type="NCBIfam" id="NF001126">
    <property type="entry name" value="PRK00139.1-4"/>
    <property type="match status" value="1"/>
</dbReference>
<dbReference type="InterPro" id="IPR013221">
    <property type="entry name" value="Mur_ligase_cen"/>
</dbReference>
<dbReference type="InParanoid" id="A0A545AK69"/>
<organism evidence="13 14">
    <name type="scientific">Cryptosporangium phraense</name>
    <dbReference type="NCBI Taxonomy" id="2593070"/>
    <lineage>
        <taxon>Bacteria</taxon>
        <taxon>Bacillati</taxon>
        <taxon>Actinomycetota</taxon>
        <taxon>Actinomycetes</taxon>
        <taxon>Cryptosporangiales</taxon>
        <taxon>Cryptosporangiaceae</taxon>
        <taxon>Cryptosporangium</taxon>
    </lineage>
</organism>
<dbReference type="HAMAP" id="MF_00208">
    <property type="entry name" value="MurE"/>
    <property type="match status" value="1"/>
</dbReference>
<comment type="pathway">
    <text evidence="7 8">Cell wall biogenesis; peptidoglycan biosynthesis.</text>
</comment>
<evidence type="ECO:0000259" key="10">
    <source>
        <dbReference type="Pfam" id="PF01225"/>
    </source>
</evidence>
<dbReference type="GO" id="GO:0000287">
    <property type="term" value="F:magnesium ion binding"/>
    <property type="evidence" value="ECO:0007669"/>
    <property type="project" value="UniProtKB-UniRule"/>
</dbReference>
<dbReference type="EC" id="6.3.2.13" evidence="7"/>
<dbReference type="SUPFAM" id="SSF63418">
    <property type="entry name" value="MurE/MurF N-terminal domain"/>
    <property type="match status" value="1"/>
</dbReference>
<sequence length="569" mass="58041">MSSVCSFTLRKGSAAPSPDPRSPTWPVSRCVVTGCHPRAPRPHRSPCTARAAVGSVPVSNASVPRPALETPVPIPELAEIAGGRLVGSASARVTGVTHDSSAIRSGDLFAGLPGARTHGARFAARAAEAGAVAILTDTAGVDLARETGLPMIVVDRPRAVLGAVSARVYRDPSASLTVIGITGTNGKTTTSYLVDAGLRAAGHTTALLGTVETRIAGERLHSARTTPEAPDLQALLAVARERGVTAVVMEVSSHALALDRVAAVRFAVGAFTNLGADHLDFHKDVEDYFRAKARLFDGRSRRAVVNTDDASGRRLAAEIAGTTDLVTVSAAGDPEAAWRVVERGPDAFVQDFTVSGPEGTTNAQVAMPGAYSVENALMAIAILGTVGVKTATAVDAVAHAGQVPGRMERVGGPSGPTGIVDYAHDPGSVAAALAALRPVTSGRLIAVLGCGGDRDAGKRPLMGEAAAWASDVFVATDDNPRSEEAAAIRAAMLAGVARVPAAERAEVIEVGDRATAIATAVERAGPGDCVAVLGKGHEQGQEVAGVVHPFDDREVLAAALAARAEGARA</sequence>
<feature type="binding site" evidence="7">
    <location>
        <begin position="478"/>
        <end position="481"/>
    </location>
    <ligand>
        <name>meso-2,6-diaminopimelate</name>
        <dbReference type="ChEBI" id="CHEBI:57791"/>
    </ligand>
</feature>
<comment type="caution">
    <text evidence="7">Lacks conserved residue(s) required for the propagation of feature annotation.</text>
</comment>
<evidence type="ECO:0000256" key="3">
    <source>
        <dbReference type="ARBA" id="ARBA00022960"/>
    </source>
</evidence>
<comment type="function">
    <text evidence="7">Catalyzes the addition of meso-diaminopimelic acid to the nucleotide precursor UDP-N-acetylmuramoyl-L-alanyl-D-glutamate (UMAG) in the biosynthesis of bacterial cell-wall peptidoglycan.</text>
</comment>
<evidence type="ECO:0000256" key="2">
    <source>
        <dbReference type="ARBA" id="ARBA00022618"/>
    </source>
</evidence>
<comment type="similarity">
    <text evidence="1 7">Belongs to the MurCDEF family. MurE subfamily.</text>
</comment>
<dbReference type="GO" id="GO:0005524">
    <property type="term" value="F:ATP binding"/>
    <property type="evidence" value="ECO:0007669"/>
    <property type="project" value="UniProtKB-UniRule"/>
</dbReference>
<keyword evidence="14" id="KW-1185">Reference proteome</keyword>
<evidence type="ECO:0000256" key="9">
    <source>
        <dbReference type="SAM" id="MobiDB-lite"/>
    </source>
</evidence>
<comment type="catalytic activity">
    <reaction evidence="7">
        <text>UDP-N-acetyl-alpha-D-muramoyl-L-alanyl-D-glutamate + meso-2,6-diaminopimelate + ATP = UDP-N-acetyl-alpha-D-muramoyl-L-alanyl-gamma-D-glutamyl-meso-2,6-diaminopimelate + ADP + phosphate + H(+)</text>
        <dbReference type="Rhea" id="RHEA:23676"/>
        <dbReference type="ChEBI" id="CHEBI:15378"/>
        <dbReference type="ChEBI" id="CHEBI:30616"/>
        <dbReference type="ChEBI" id="CHEBI:43474"/>
        <dbReference type="ChEBI" id="CHEBI:57791"/>
        <dbReference type="ChEBI" id="CHEBI:83900"/>
        <dbReference type="ChEBI" id="CHEBI:83905"/>
        <dbReference type="ChEBI" id="CHEBI:456216"/>
        <dbReference type="EC" id="6.3.2.13"/>
    </reaction>
</comment>
<dbReference type="InterPro" id="IPR005761">
    <property type="entry name" value="UDP-N-AcMur-Glu-dNH2Pim_ligase"/>
</dbReference>
<dbReference type="Pfam" id="PF08245">
    <property type="entry name" value="Mur_ligase_M"/>
    <property type="match status" value="1"/>
</dbReference>
<dbReference type="GO" id="GO:0008360">
    <property type="term" value="P:regulation of cell shape"/>
    <property type="evidence" value="ECO:0007669"/>
    <property type="project" value="UniProtKB-KW"/>
</dbReference>
<dbReference type="AlphaFoldDB" id="A0A545AK69"/>
<protein>
    <recommendedName>
        <fullName evidence="7">UDP-N-acetylmuramoyl-L-alanyl-D-glutamate--2,6-diaminopimelate ligase</fullName>
        <ecNumber evidence="7">6.3.2.13</ecNumber>
    </recommendedName>
    <alternativeName>
        <fullName evidence="7">Meso-A2pm-adding enzyme</fullName>
    </alternativeName>
    <alternativeName>
        <fullName evidence="7">Meso-diaminopimelate-adding enzyme</fullName>
    </alternativeName>
    <alternativeName>
        <fullName evidence="7">UDP-MurNAc-L-Ala-D-Glu:meso-diaminopimelate ligase</fullName>
    </alternativeName>
    <alternativeName>
        <fullName evidence="7">UDP-MurNAc-tripeptide synthetase</fullName>
    </alternativeName>
    <alternativeName>
        <fullName evidence="7">UDP-N-acetylmuramyl-tripeptide synthetase</fullName>
    </alternativeName>
</protein>
<feature type="binding site" evidence="7">
    <location>
        <position position="538"/>
    </location>
    <ligand>
        <name>meso-2,6-diaminopimelate</name>
        <dbReference type="ChEBI" id="CHEBI:57791"/>
    </ligand>
</feature>
<dbReference type="Pfam" id="PF02875">
    <property type="entry name" value="Mur_ligase_C"/>
    <property type="match status" value="1"/>
</dbReference>
<keyword evidence="2 7" id="KW-0132">Cell division</keyword>
<dbReference type="GO" id="GO:0005737">
    <property type="term" value="C:cytoplasm"/>
    <property type="evidence" value="ECO:0007669"/>
    <property type="project" value="UniProtKB-SubCell"/>
</dbReference>
<feature type="binding site" evidence="7">
    <location>
        <position position="252"/>
    </location>
    <ligand>
        <name>UDP-N-acetyl-alpha-D-muramoyl-L-alanyl-D-glutamate</name>
        <dbReference type="ChEBI" id="CHEBI:83900"/>
    </ligand>
</feature>
<keyword evidence="5 7" id="KW-0131">Cell cycle</keyword>
<reference evidence="13 14" key="1">
    <citation type="submission" date="2019-07" db="EMBL/GenBank/DDBJ databases">
        <title>Cryptosporangium phraense sp. nov., isolated from plant litter.</title>
        <authorList>
            <person name="Suriyachadkun C."/>
        </authorList>
    </citation>
    <scope>NUCLEOTIDE SEQUENCE [LARGE SCALE GENOMIC DNA]</scope>
    <source>
        <strain evidence="13 14">A-T 5661</strain>
    </source>
</reference>
<dbReference type="SUPFAM" id="SSF53623">
    <property type="entry name" value="MurD-like peptide ligases, catalytic domain"/>
    <property type="match status" value="1"/>
</dbReference>
<dbReference type="Proteomes" id="UP000317982">
    <property type="component" value="Unassembled WGS sequence"/>
</dbReference>
<keyword evidence="7 13" id="KW-0436">Ligase</keyword>
<evidence type="ECO:0000256" key="4">
    <source>
        <dbReference type="ARBA" id="ARBA00022984"/>
    </source>
</evidence>
<dbReference type="InterPro" id="IPR036565">
    <property type="entry name" value="Mur-like_cat_sf"/>
</dbReference>
<keyword evidence="7" id="KW-0067">ATP-binding</keyword>
<dbReference type="UniPathway" id="UPA00219"/>
<evidence type="ECO:0000256" key="6">
    <source>
        <dbReference type="ARBA" id="ARBA00023316"/>
    </source>
</evidence>
<feature type="binding site" evidence="7">
    <location>
        <position position="534"/>
    </location>
    <ligand>
        <name>meso-2,6-diaminopimelate</name>
        <dbReference type="ChEBI" id="CHEBI:57791"/>
    </ligand>
</feature>
<dbReference type="SUPFAM" id="SSF53244">
    <property type="entry name" value="MurD-like peptide ligases, peptide-binding domain"/>
    <property type="match status" value="1"/>
</dbReference>
<feature type="binding site" evidence="7">
    <location>
        <position position="454"/>
    </location>
    <ligand>
        <name>meso-2,6-diaminopimelate</name>
        <dbReference type="ChEBI" id="CHEBI:57791"/>
    </ligand>
</feature>
<keyword evidence="7" id="KW-0963">Cytoplasm</keyword>
<proteinExistence type="inferred from homology"/>
<feature type="domain" description="Mur ligase N-terminal catalytic" evidence="10">
    <location>
        <begin position="93"/>
        <end position="168"/>
    </location>
</feature>
<evidence type="ECO:0000259" key="12">
    <source>
        <dbReference type="Pfam" id="PF08245"/>
    </source>
</evidence>
<dbReference type="OrthoDB" id="9800958at2"/>
<dbReference type="InterPro" id="IPR035911">
    <property type="entry name" value="MurE/MurF_N"/>
</dbReference>
<feature type="short sequence motif" description="Meso-diaminopimelate recognition motif" evidence="7">
    <location>
        <begin position="478"/>
        <end position="481"/>
    </location>
</feature>
<dbReference type="InterPro" id="IPR004101">
    <property type="entry name" value="Mur_ligase_C"/>
</dbReference>
<dbReference type="PANTHER" id="PTHR23135">
    <property type="entry name" value="MUR LIGASE FAMILY MEMBER"/>
    <property type="match status" value="1"/>
</dbReference>
<dbReference type="GO" id="GO:0008765">
    <property type="term" value="F:UDP-N-acetylmuramoylalanyl-D-glutamate-2,6-diaminopimelate ligase activity"/>
    <property type="evidence" value="ECO:0007669"/>
    <property type="project" value="UniProtKB-UniRule"/>
</dbReference>
<dbReference type="GO" id="GO:0071555">
    <property type="term" value="P:cell wall organization"/>
    <property type="evidence" value="ECO:0007669"/>
    <property type="project" value="UniProtKB-KW"/>
</dbReference>
<keyword evidence="7" id="KW-0460">Magnesium</keyword>
<feature type="binding site" evidence="7">
    <location>
        <position position="100"/>
    </location>
    <ligand>
        <name>UDP-N-acetyl-alpha-D-muramoyl-L-alanyl-D-glutamate</name>
        <dbReference type="ChEBI" id="CHEBI:83900"/>
    </ligand>
</feature>
<comment type="subcellular location">
    <subcellularLocation>
        <location evidence="7 8">Cytoplasm</location>
    </subcellularLocation>
</comment>
<dbReference type="GO" id="GO:0009252">
    <property type="term" value="P:peptidoglycan biosynthetic process"/>
    <property type="evidence" value="ECO:0007669"/>
    <property type="project" value="UniProtKB-UniRule"/>
</dbReference>
<evidence type="ECO:0000256" key="5">
    <source>
        <dbReference type="ARBA" id="ARBA00023306"/>
    </source>
</evidence>
<comment type="cofactor">
    <cofactor evidence="7">
        <name>Mg(2+)</name>
        <dbReference type="ChEBI" id="CHEBI:18420"/>
    </cofactor>
</comment>
<feature type="modified residue" description="N6-carboxylysine" evidence="7">
    <location>
        <position position="292"/>
    </location>
</feature>
<evidence type="ECO:0000313" key="13">
    <source>
        <dbReference type="EMBL" id="TQS41703.1"/>
    </source>
</evidence>
<dbReference type="NCBIfam" id="NF001124">
    <property type="entry name" value="PRK00139.1-2"/>
    <property type="match status" value="1"/>
</dbReference>
<dbReference type="Gene3D" id="3.90.190.20">
    <property type="entry name" value="Mur ligase, C-terminal domain"/>
    <property type="match status" value="1"/>
</dbReference>
<dbReference type="GO" id="GO:0051301">
    <property type="term" value="P:cell division"/>
    <property type="evidence" value="ECO:0007669"/>
    <property type="project" value="UniProtKB-KW"/>
</dbReference>
<gene>
    <name evidence="7" type="primary">murE</name>
    <name evidence="13" type="ORF">FL583_28090</name>
</gene>
<dbReference type="EMBL" id="VIRS01000023">
    <property type="protein sequence ID" value="TQS41703.1"/>
    <property type="molecule type" value="Genomic_DNA"/>
</dbReference>
<keyword evidence="7" id="KW-0547">Nucleotide-binding</keyword>
<accession>A0A545AK69</accession>
<dbReference type="PANTHER" id="PTHR23135:SF4">
    <property type="entry name" value="UDP-N-ACETYLMURAMOYL-L-ALANYL-D-GLUTAMATE--2,6-DIAMINOPIMELATE LIGASE MURE HOMOLOG, CHLOROPLASTIC"/>
    <property type="match status" value="1"/>
</dbReference>
<comment type="PTM">
    <text evidence="7">Carboxylation is probably crucial for Mg(2+) binding and, consequently, for the gamma-phosphate positioning of ATP.</text>
</comment>
<feature type="binding site" evidence="7">
    <location>
        <begin position="183"/>
        <end position="189"/>
    </location>
    <ligand>
        <name>ATP</name>
        <dbReference type="ChEBI" id="CHEBI:30616"/>
    </ligand>
</feature>
<name>A0A545AK69_9ACTN</name>
<keyword evidence="4 7" id="KW-0573">Peptidoglycan synthesis</keyword>
<dbReference type="Gene3D" id="3.40.1390.10">
    <property type="entry name" value="MurE/MurF, N-terminal domain"/>
    <property type="match status" value="1"/>
</dbReference>
<evidence type="ECO:0000259" key="11">
    <source>
        <dbReference type="Pfam" id="PF02875"/>
    </source>
</evidence>
<feature type="region of interest" description="Disordered" evidence="9">
    <location>
        <begin position="1"/>
        <end position="25"/>
    </location>
</feature>
<dbReference type="FunCoup" id="A0A545AK69">
    <property type="interactions" value="260"/>
</dbReference>
<feature type="domain" description="Mur ligase C-terminal" evidence="11">
    <location>
        <begin position="405"/>
        <end position="536"/>
    </location>
</feature>
<evidence type="ECO:0000256" key="8">
    <source>
        <dbReference type="RuleBase" id="RU004135"/>
    </source>
</evidence>
<dbReference type="InterPro" id="IPR036615">
    <property type="entry name" value="Mur_ligase_C_dom_sf"/>
</dbReference>
<feature type="domain" description="Mur ligase central" evidence="12">
    <location>
        <begin position="181"/>
        <end position="382"/>
    </location>
</feature>
<feature type="binding site" evidence="7">
    <location>
        <position position="260"/>
    </location>
    <ligand>
        <name>UDP-N-acetyl-alpha-D-muramoyl-L-alanyl-D-glutamate</name>
        <dbReference type="ChEBI" id="CHEBI:83900"/>
    </ligand>
</feature>
<evidence type="ECO:0000256" key="1">
    <source>
        <dbReference type="ARBA" id="ARBA00005898"/>
    </source>
</evidence>
<evidence type="ECO:0000313" key="14">
    <source>
        <dbReference type="Proteomes" id="UP000317982"/>
    </source>
</evidence>
<comment type="caution">
    <text evidence="13">The sequence shown here is derived from an EMBL/GenBank/DDBJ whole genome shotgun (WGS) entry which is preliminary data.</text>
</comment>
<keyword evidence="6 7" id="KW-0961">Cell wall biogenesis/degradation</keyword>
<dbReference type="Gene3D" id="3.40.1190.10">
    <property type="entry name" value="Mur-like, catalytic domain"/>
    <property type="match status" value="1"/>
</dbReference>